<name>A0A6G9CX49_RHOER</name>
<gene>
    <name evidence="1" type="ORF">G9444_4042</name>
</gene>
<dbReference type="EMBL" id="CP050124">
    <property type="protein sequence ID" value="QIP41286.1"/>
    <property type="molecule type" value="Genomic_DNA"/>
</dbReference>
<evidence type="ECO:0000313" key="2">
    <source>
        <dbReference type="Proteomes" id="UP000502345"/>
    </source>
</evidence>
<organism evidence="1 2">
    <name type="scientific">Rhodococcus erythropolis</name>
    <name type="common">Arthrobacter picolinophilus</name>
    <dbReference type="NCBI Taxonomy" id="1833"/>
    <lineage>
        <taxon>Bacteria</taxon>
        <taxon>Bacillati</taxon>
        <taxon>Actinomycetota</taxon>
        <taxon>Actinomycetes</taxon>
        <taxon>Mycobacteriales</taxon>
        <taxon>Nocardiaceae</taxon>
        <taxon>Rhodococcus</taxon>
        <taxon>Rhodococcus erythropolis group</taxon>
    </lineage>
</organism>
<evidence type="ECO:0000313" key="1">
    <source>
        <dbReference type="EMBL" id="QIP41286.1"/>
    </source>
</evidence>
<sequence>MRTGETDDEPDKKIQLCVSAPVGDVTVDI</sequence>
<dbReference type="AlphaFoldDB" id="A0A6G9CX49"/>
<accession>A0A6G9CX49</accession>
<protein>
    <submittedName>
        <fullName evidence="1">Uncharacterized protein</fullName>
    </submittedName>
</protein>
<reference evidence="1 2" key="1">
    <citation type="submission" date="2020-03" db="EMBL/GenBank/DDBJ databases">
        <title>Screen low temperature-resistant strains for efficient degradation of petroleum hydrocarbons under the low temperature.</title>
        <authorList>
            <person name="Wang Y."/>
            <person name="Chen J."/>
        </authorList>
    </citation>
    <scope>NUCLEOTIDE SEQUENCE [LARGE SCALE GENOMIC DNA]</scope>
    <source>
        <strain evidence="1 2">KB1</strain>
    </source>
</reference>
<proteinExistence type="predicted"/>
<dbReference type="Proteomes" id="UP000502345">
    <property type="component" value="Chromosome"/>
</dbReference>